<accession>A0A5B7SKC8</accession>
<dbReference type="Gene3D" id="1.10.287.130">
    <property type="match status" value="1"/>
</dbReference>
<dbReference type="CDD" id="cd00082">
    <property type="entry name" value="HisKA"/>
    <property type="match status" value="1"/>
</dbReference>
<dbReference type="Pfam" id="PF00072">
    <property type="entry name" value="Response_reg"/>
    <property type="match status" value="1"/>
</dbReference>
<dbReference type="Gene3D" id="3.30.565.10">
    <property type="entry name" value="Histidine kinase-like ATPase, C-terminal domain"/>
    <property type="match status" value="1"/>
</dbReference>
<keyword evidence="8" id="KW-0902">Two-component regulatory system</keyword>
<dbReference type="SMART" id="SM00387">
    <property type="entry name" value="HATPase_c"/>
    <property type="match status" value="1"/>
</dbReference>
<evidence type="ECO:0000256" key="7">
    <source>
        <dbReference type="ARBA" id="ARBA00022840"/>
    </source>
</evidence>
<dbReference type="SUPFAM" id="SSF47384">
    <property type="entry name" value="Homodimeric domain of signal transducing histidine kinase"/>
    <property type="match status" value="1"/>
</dbReference>
<dbReference type="RefSeq" id="WP_138851291.1">
    <property type="nucleotide sequence ID" value="NZ_CP040710.1"/>
</dbReference>
<dbReference type="GO" id="GO:0043565">
    <property type="term" value="F:sequence-specific DNA binding"/>
    <property type="evidence" value="ECO:0007669"/>
    <property type="project" value="InterPro"/>
</dbReference>
<dbReference type="PANTHER" id="PTHR43547">
    <property type="entry name" value="TWO-COMPONENT HISTIDINE KINASE"/>
    <property type="match status" value="1"/>
</dbReference>
<dbReference type="Proteomes" id="UP000310017">
    <property type="component" value="Chromosome"/>
</dbReference>
<keyword evidence="6" id="KW-0418">Kinase</keyword>
<dbReference type="SUPFAM" id="SSF63829">
    <property type="entry name" value="Calcium-dependent phosphotriesterase"/>
    <property type="match status" value="3"/>
</dbReference>
<dbReference type="SMART" id="SM00388">
    <property type="entry name" value="HisKA"/>
    <property type="match status" value="1"/>
</dbReference>
<dbReference type="KEGG" id="asag:FGM00_01945"/>
<dbReference type="SUPFAM" id="SSF46689">
    <property type="entry name" value="Homeodomain-like"/>
    <property type="match status" value="1"/>
</dbReference>
<dbReference type="InterPro" id="IPR015943">
    <property type="entry name" value="WD40/YVTN_repeat-like_dom_sf"/>
</dbReference>
<dbReference type="InterPro" id="IPR011006">
    <property type="entry name" value="CheY-like_superfamily"/>
</dbReference>
<proteinExistence type="predicted"/>
<dbReference type="Pfam" id="PF07494">
    <property type="entry name" value="Reg_prop"/>
    <property type="match status" value="2"/>
</dbReference>
<dbReference type="Gene3D" id="2.60.40.10">
    <property type="entry name" value="Immunoglobulins"/>
    <property type="match status" value="1"/>
</dbReference>
<dbReference type="GO" id="GO:0003700">
    <property type="term" value="F:DNA-binding transcription factor activity"/>
    <property type="evidence" value="ECO:0007669"/>
    <property type="project" value="InterPro"/>
</dbReference>
<dbReference type="InterPro" id="IPR011110">
    <property type="entry name" value="Reg_prop"/>
</dbReference>
<evidence type="ECO:0000256" key="11">
    <source>
        <dbReference type="ARBA" id="ARBA00023163"/>
    </source>
</evidence>
<keyword evidence="9" id="KW-0805">Transcription regulation</keyword>
<dbReference type="SMART" id="SM00342">
    <property type="entry name" value="HTH_ARAC"/>
    <property type="match status" value="1"/>
</dbReference>
<dbReference type="InterPro" id="IPR018062">
    <property type="entry name" value="HTH_AraC-typ_CS"/>
</dbReference>
<feature type="modified residue" description="4-aspartylphosphate" evidence="12">
    <location>
        <position position="1151"/>
    </location>
</feature>
<feature type="domain" description="Response regulatory" evidence="16">
    <location>
        <begin position="1103"/>
        <end position="1218"/>
    </location>
</feature>
<evidence type="ECO:0000256" key="12">
    <source>
        <dbReference type="PROSITE-ProRule" id="PRU00169"/>
    </source>
</evidence>
<dbReference type="InterPro" id="IPR004358">
    <property type="entry name" value="Sig_transdc_His_kin-like_C"/>
</dbReference>
<keyword evidence="4" id="KW-0808">Transferase</keyword>
<dbReference type="Gene3D" id="2.130.10.10">
    <property type="entry name" value="YVTN repeat-like/Quinoprotein amine dehydrogenase"/>
    <property type="match status" value="2"/>
</dbReference>
<dbReference type="Pfam" id="PF12833">
    <property type="entry name" value="HTH_18"/>
    <property type="match status" value="1"/>
</dbReference>
<organism evidence="17 18">
    <name type="scientific">Aggregatimonas sangjinii</name>
    <dbReference type="NCBI Taxonomy" id="2583587"/>
    <lineage>
        <taxon>Bacteria</taxon>
        <taxon>Pseudomonadati</taxon>
        <taxon>Bacteroidota</taxon>
        <taxon>Flavobacteriia</taxon>
        <taxon>Flavobacteriales</taxon>
        <taxon>Flavobacteriaceae</taxon>
        <taxon>Aggregatimonas</taxon>
    </lineage>
</organism>
<dbReference type="InterPro" id="IPR001789">
    <property type="entry name" value="Sig_transdc_resp-reg_receiver"/>
</dbReference>
<dbReference type="Pfam" id="PF00512">
    <property type="entry name" value="HisKA"/>
    <property type="match status" value="1"/>
</dbReference>
<evidence type="ECO:0000256" key="13">
    <source>
        <dbReference type="SAM" id="Phobius"/>
    </source>
</evidence>
<dbReference type="FunFam" id="3.30.565.10:FF:000037">
    <property type="entry name" value="Hybrid sensor histidine kinase/response regulator"/>
    <property type="match status" value="1"/>
</dbReference>
<keyword evidence="13" id="KW-0472">Membrane</keyword>
<keyword evidence="13" id="KW-0812">Transmembrane</keyword>
<evidence type="ECO:0000256" key="3">
    <source>
        <dbReference type="ARBA" id="ARBA00022553"/>
    </source>
</evidence>
<dbReference type="GO" id="GO:0000155">
    <property type="term" value="F:phosphorelay sensor kinase activity"/>
    <property type="evidence" value="ECO:0007669"/>
    <property type="project" value="InterPro"/>
</dbReference>
<dbReference type="PROSITE" id="PS00041">
    <property type="entry name" value="HTH_ARAC_FAMILY_1"/>
    <property type="match status" value="1"/>
</dbReference>
<evidence type="ECO:0000259" key="16">
    <source>
        <dbReference type="PROSITE" id="PS50110"/>
    </source>
</evidence>
<evidence type="ECO:0000256" key="1">
    <source>
        <dbReference type="ARBA" id="ARBA00000085"/>
    </source>
</evidence>
<dbReference type="SUPFAM" id="SSF55874">
    <property type="entry name" value="ATPase domain of HSP90 chaperone/DNA topoisomerase II/histidine kinase"/>
    <property type="match status" value="1"/>
</dbReference>
<dbReference type="Pfam" id="PF02518">
    <property type="entry name" value="HATPase_c"/>
    <property type="match status" value="1"/>
</dbReference>
<dbReference type="InterPro" id="IPR005467">
    <property type="entry name" value="His_kinase_dom"/>
</dbReference>
<dbReference type="OrthoDB" id="9809670at2"/>
<dbReference type="InterPro" id="IPR009057">
    <property type="entry name" value="Homeodomain-like_sf"/>
</dbReference>
<evidence type="ECO:0000256" key="9">
    <source>
        <dbReference type="ARBA" id="ARBA00023015"/>
    </source>
</evidence>
<dbReference type="GO" id="GO:0005524">
    <property type="term" value="F:ATP binding"/>
    <property type="evidence" value="ECO:0007669"/>
    <property type="project" value="UniProtKB-KW"/>
</dbReference>
<evidence type="ECO:0000256" key="4">
    <source>
        <dbReference type="ARBA" id="ARBA00022679"/>
    </source>
</evidence>
<keyword evidence="18" id="KW-1185">Reference proteome</keyword>
<evidence type="ECO:0000256" key="10">
    <source>
        <dbReference type="ARBA" id="ARBA00023125"/>
    </source>
</evidence>
<dbReference type="PROSITE" id="PS50110">
    <property type="entry name" value="RESPONSE_REGULATORY"/>
    <property type="match status" value="1"/>
</dbReference>
<dbReference type="Pfam" id="PF07495">
    <property type="entry name" value="Y_Y_Y"/>
    <property type="match status" value="1"/>
</dbReference>
<gene>
    <name evidence="17" type="ORF">FGM00_01945</name>
</gene>
<keyword evidence="13" id="KW-1133">Transmembrane helix</keyword>
<evidence type="ECO:0000313" key="18">
    <source>
        <dbReference type="Proteomes" id="UP000310017"/>
    </source>
</evidence>
<comment type="catalytic activity">
    <reaction evidence="1">
        <text>ATP + protein L-histidine = ADP + protein N-phospho-L-histidine.</text>
        <dbReference type="EC" id="2.7.13.3"/>
    </reaction>
</comment>
<dbReference type="InterPro" id="IPR036890">
    <property type="entry name" value="HATPase_C_sf"/>
</dbReference>
<evidence type="ECO:0000256" key="5">
    <source>
        <dbReference type="ARBA" id="ARBA00022741"/>
    </source>
</evidence>
<sequence length="1348" mass="152735">MNKLFQYKNFVWILFLVYATGFAQTHKPNIKSYSLEDGLSKTNIFDLLRDSSGFVWIGTSDGLNRFDGYSFRHFKPNASDTTAISGNYINKLLEDKNGNIWVGTLDGLDVYHPDTETFKKIVLNAAKNRSVTSLEIQDNGTLWVGTRNTGVYRLLPIGQKKFEKDNFLNATTITSLFIDSQEQLWIGGLEGDIFTIDLKQNTTKPKLLQLNIEGRVQAFYRFDKKLFIGTEVGFYIYDILTKFVKKVNLSELHQGTAKQITEFLDAGSLGVWIGTGSGLFLFDRETEKVLQKIEYDDNDVNGLSNNQVFSLLQLTQNQLFVGTNSNLDLLDFNGSYFKNFSKNKEGEHLLNANSTPTIFKDDENIWVGTDGGLNLITNDSTYYFREDQSNPNSISGNVIREIQKDTQNHRLWIATLQGLNMIDLKTFNPHSPFFKTYTYDSNNRNSISNDLLKSITLDQENNVWGATFGQGIFRLHLNGKGEVDVVRFKNDTENANSLINNFVEKIMADTENVVWAGTQGGLSRLSFADNSLKNPIFTNKVVLEKSRNSPEARPSVILDMTVDSKGNRWFASTYGLNLYLGNNEFKTWTDQQMSLDGLIFSVQHDDDDKLWMGTTAGIIGFNPETEDFKIYGIADGIQKSDFILHAKFKDQAGTIYLGGKGGLTYFHPKDLEKIDHSEPLYFSQLRVKDEIAKTTNASKPWLTSAINKTEMLQFEHDEFPFYLDFSSIDYRLNKDVSFAYKLLPTDTGWNILRDREIQFLNLPTGNYTLQVNGFSRGQEWSDSPLEMNLVILPPWWATWWAYLIYLGLATALVYGFYRFQLSKRLAISESLRLKEVSQLKSSLYDNITHEFRTPLTVILGMTDSLESELRSKTNPPIKNAVEMIRRNGKNLLSLVNEMLDLSKLESGQMDTHLGQMNVIPFIKYLGESFHSFAQEDDIHFTVYCEIDELMMDTDSQKLSTIISNLLSNAIKFTPPLGKIVLHIRNEKDTMLVMKVTDTGTGITQEELPHIFNRFYQADASVTRKRDGTGIGLALTKELVQLLGGEIEVQSTPNEGSIFKVALPITRNAPKTSVDLLQRGERSVSQLAAVEFKKITDLNEDLPLVLIIEDNKDVAYYLNQCLNGYYKTIHAINGIVGLEMAFEHTPDIVISDVMMPGKDGYEVCRMLKEDQRTDHIPIVLLTAKVTAKDRVLGLTQGADAYLAKPFLKEELFARLEQLLFLRKKLIAKFQQGQISKILAKQPKNTETIFIAKVIELIHEELDNASFGVSKLSSKLGLSESQVYRKLKAITGKSTAIFIRTIRLESAKEQLRTTDKTVSEIAYAVGFNDPSWFSRAFKEEYGVAPGSIFK</sequence>
<dbReference type="Gene3D" id="1.10.10.60">
    <property type="entry name" value="Homeodomain-like"/>
    <property type="match status" value="1"/>
</dbReference>
<dbReference type="InterPro" id="IPR013783">
    <property type="entry name" value="Ig-like_fold"/>
</dbReference>
<dbReference type="EMBL" id="CP040710">
    <property type="protein sequence ID" value="QCW98936.1"/>
    <property type="molecule type" value="Genomic_DNA"/>
</dbReference>
<evidence type="ECO:0000259" key="14">
    <source>
        <dbReference type="PROSITE" id="PS01124"/>
    </source>
</evidence>
<evidence type="ECO:0000256" key="6">
    <source>
        <dbReference type="ARBA" id="ARBA00022777"/>
    </source>
</evidence>
<keyword evidence="5" id="KW-0547">Nucleotide-binding</keyword>
<dbReference type="EC" id="2.7.13.3" evidence="2"/>
<dbReference type="CDD" id="cd16922">
    <property type="entry name" value="HATPase_EvgS-ArcB-TorS-like"/>
    <property type="match status" value="1"/>
</dbReference>
<dbReference type="SUPFAM" id="SSF52172">
    <property type="entry name" value="CheY-like"/>
    <property type="match status" value="1"/>
</dbReference>
<dbReference type="PANTHER" id="PTHR43547:SF2">
    <property type="entry name" value="HYBRID SIGNAL TRANSDUCTION HISTIDINE KINASE C"/>
    <property type="match status" value="1"/>
</dbReference>
<name>A0A5B7SKC8_9FLAO</name>
<keyword evidence="10" id="KW-0238">DNA-binding</keyword>
<dbReference type="InterPro" id="IPR036097">
    <property type="entry name" value="HisK_dim/P_sf"/>
</dbReference>
<evidence type="ECO:0000259" key="15">
    <source>
        <dbReference type="PROSITE" id="PS50109"/>
    </source>
</evidence>
<dbReference type="InterPro" id="IPR003594">
    <property type="entry name" value="HATPase_dom"/>
</dbReference>
<keyword evidence="11" id="KW-0804">Transcription</keyword>
<dbReference type="PROSITE" id="PS50109">
    <property type="entry name" value="HIS_KIN"/>
    <property type="match status" value="1"/>
</dbReference>
<dbReference type="Gene3D" id="3.40.50.2300">
    <property type="match status" value="1"/>
</dbReference>
<evidence type="ECO:0000256" key="8">
    <source>
        <dbReference type="ARBA" id="ARBA00023012"/>
    </source>
</evidence>
<reference evidence="17 18" key="1">
    <citation type="submission" date="2019-05" db="EMBL/GenBank/DDBJ databases">
        <title>Genome sequencing of F202Z8.</title>
        <authorList>
            <person name="Kwon Y.M."/>
        </authorList>
    </citation>
    <scope>NUCLEOTIDE SEQUENCE [LARGE SCALE GENOMIC DNA]</scope>
    <source>
        <strain evidence="17 18">F202Z8</strain>
    </source>
</reference>
<dbReference type="PROSITE" id="PS01124">
    <property type="entry name" value="HTH_ARAC_FAMILY_2"/>
    <property type="match status" value="1"/>
</dbReference>
<dbReference type="PRINTS" id="PR00344">
    <property type="entry name" value="BCTRLSENSOR"/>
</dbReference>
<keyword evidence="3 12" id="KW-0597">Phosphoprotein</keyword>
<dbReference type="SMART" id="SM00448">
    <property type="entry name" value="REC"/>
    <property type="match status" value="1"/>
</dbReference>
<dbReference type="CDD" id="cd17574">
    <property type="entry name" value="REC_OmpR"/>
    <property type="match status" value="1"/>
</dbReference>
<dbReference type="InterPro" id="IPR003661">
    <property type="entry name" value="HisK_dim/P_dom"/>
</dbReference>
<feature type="domain" description="HTH araC/xylS-type" evidence="14">
    <location>
        <begin position="1250"/>
        <end position="1348"/>
    </location>
</feature>
<evidence type="ECO:0000313" key="17">
    <source>
        <dbReference type="EMBL" id="QCW98936.1"/>
    </source>
</evidence>
<dbReference type="InterPro" id="IPR011123">
    <property type="entry name" value="Y_Y_Y"/>
</dbReference>
<feature type="transmembrane region" description="Helical" evidence="13">
    <location>
        <begin position="799"/>
        <end position="817"/>
    </location>
</feature>
<dbReference type="InterPro" id="IPR018060">
    <property type="entry name" value="HTH_AraC"/>
</dbReference>
<protein>
    <recommendedName>
        <fullName evidence="2">histidine kinase</fullName>
        <ecNumber evidence="2">2.7.13.3</ecNumber>
    </recommendedName>
</protein>
<evidence type="ECO:0000256" key="2">
    <source>
        <dbReference type="ARBA" id="ARBA00012438"/>
    </source>
</evidence>
<keyword evidence="7" id="KW-0067">ATP-binding</keyword>
<feature type="domain" description="Histidine kinase" evidence="15">
    <location>
        <begin position="846"/>
        <end position="1066"/>
    </location>
</feature>